<evidence type="ECO:0000256" key="1">
    <source>
        <dbReference type="SAM" id="Phobius"/>
    </source>
</evidence>
<dbReference type="InterPro" id="IPR058284">
    <property type="entry name" value="DUF7978"/>
</dbReference>
<evidence type="ECO:0000259" key="2">
    <source>
        <dbReference type="Pfam" id="PF25933"/>
    </source>
</evidence>
<keyword evidence="4" id="KW-1185">Reference proteome</keyword>
<sequence length="206" mass="21115">MGVVIDNESKAAIALGALAGALAWIVGYGLTYAASISDLRSNEQYDTLEAATDESLAVEMVGLLYYNAHNVVADVPQYSVLQALEPSHNFVLAEGGSTLALYAIPVLFLMGAGAVVTLYTHSTDESATDAALSGSVIVVGYLPLVVFGTFVFTVDPGNGAMAPDLFLAIGLAGTFYPLVLGALGGVVAHVVSRTPQSGSVSDPNST</sequence>
<proteinExistence type="predicted"/>
<keyword evidence="1" id="KW-0472">Membrane</keyword>
<feature type="transmembrane region" description="Helical" evidence="1">
    <location>
        <begin position="131"/>
        <end position="153"/>
    </location>
</feature>
<dbReference type="AlphaFoldDB" id="L9X0Y0"/>
<protein>
    <recommendedName>
        <fullName evidence="2">DUF7978 domain-containing protein</fullName>
    </recommendedName>
</protein>
<dbReference type="EMBL" id="AOHZ01000051">
    <property type="protein sequence ID" value="ELY55096.1"/>
    <property type="molecule type" value="Genomic_DNA"/>
</dbReference>
<feature type="transmembrane region" description="Helical" evidence="1">
    <location>
        <begin position="99"/>
        <end position="119"/>
    </location>
</feature>
<name>L9X0Y0_9EURY</name>
<feature type="domain" description="DUF7978" evidence="2">
    <location>
        <begin position="7"/>
        <end position="191"/>
    </location>
</feature>
<feature type="transmembrane region" description="Helical" evidence="1">
    <location>
        <begin position="12"/>
        <end position="34"/>
    </location>
</feature>
<dbReference type="Proteomes" id="UP000011602">
    <property type="component" value="Unassembled WGS sequence"/>
</dbReference>
<evidence type="ECO:0000313" key="3">
    <source>
        <dbReference type="EMBL" id="ELY55096.1"/>
    </source>
</evidence>
<accession>L9X0Y0</accession>
<reference evidence="3 4" key="1">
    <citation type="journal article" date="2014" name="PLoS Genet.">
        <title>Phylogenetically driven sequencing of extremely halophilic archaea reveals strategies for static and dynamic osmo-response.</title>
        <authorList>
            <person name="Becker E.A."/>
            <person name="Seitzer P.M."/>
            <person name="Tritt A."/>
            <person name="Larsen D."/>
            <person name="Krusor M."/>
            <person name="Yao A.I."/>
            <person name="Wu D."/>
            <person name="Madern D."/>
            <person name="Eisen J.A."/>
            <person name="Darling A.E."/>
            <person name="Facciotti M.T."/>
        </authorList>
    </citation>
    <scope>NUCLEOTIDE SEQUENCE [LARGE SCALE GENOMIC DNA]</scope>
    <source>
        <strain evidence="3 4">JCM 12255</strain>
    </source>
</reference>
<dbReference type="eggNOG" id="arCOG06413">
    <property type="taxonomic scope" value="Archaea"/>
</dbReference>
<feature type="transmembrane region" description="Helical" evidence="1">
    <location>
        <begin position="165"/>
        <end position="191"/>
    </location>
</feature>
<evidence type="ECO:0000313" key="4">
    <source>
        <dbReference type="Proteomes" id="UP000011602"/>
    </source>
</evidence>
<dbReference type="Pfam" id="PF25933">
    <property type="entry name" value="DUF7978"/>
    <property type="match status" value="1"/>
</dbReference>
<keyword evidence="1" id="KW-1133">Transmembrane helix</keyword>
<keyword evidence="1" id="KW-0812">Transmembrane</keyword>
<gene>
    <name evidence="3" type="ORF">C493_11457</name>
</gene>
<comment type="caution">
    <text evidence="3">The sequence shown here is derived from an EMBL/GenBank/DDBJ whole genome shotgun (WGS) entry which is preliminary data.</text>
</comment>
<organism evidence="3 4">
    <name type="scientific">Natronolimnohabitans innermongolicus JCM 12255</name>
    <dbReference type="NCBI Taxonomy" id="1227499"/>
    <lineage>
        <taxon>Archaea</taxon>
        <taxon>Methanobacteriati</taxon>
        <taxon>Methanobacteriota</taxon>
        <taxon>Stenosarchaea group</taxon>
        <taxon>Halobacteria</taxon>
        <taxon>Halobacteriales</taxon>
        <taxon>Natrialbaceae</taxon>
        <taxon>Natronolimnohabitans</taxon>
    </lineage>
</organism>